<dbReference type="Pfam" id="PF08889">
    <property type="entry name" value="WbqC"/>
    <property type="match status" value="1"/>
</dbReference>
<sequence length="252" mass="28056">MAEKVTLGIMQPYFFPYLGYFDLINRCDRWIVFDVVSYAPKSWMNRNRILHPTQGWQYVSVPVDRHAGAGLISDVTLLDPQAAHDKIQGQIVHYRAAGAPGYAAVSSMISETFAGAPSGLLRDLNVASLAAICACLDMPFEYDNLSDLNLTLPEIPHAGAWALEIAHALGAQAYLNPPGGREIFRPAEWQERGIELDFTSLVSFTYPTRRYEFVEHLSILDVLMWNPPGVVKAYLDSRKFSPLAQVPSSLRA</sequence>
<organism evidence="1 2">
    <name type="scientific">Janthinobacterium rivuli</name>
    <dbReference type="NCBI Taxonomy" id="2751478"/>
    <lineage>
        <taxon>Bacteria</taxon>
        <taxon>Pseudomonadati</taxon>
        <taxon>Pseudomonadota</taxon>
        <taxon>Betaproteobacteria</taxon>
        <taxon>Burkholderiales</taxon>
        <taxon>Oxalobacteraceae</taxon>
        <taxon>Janthinobacterium</taxon>
    </lineage>
</organism>
<protein>
    <submittedName>
        <fullName evidence="1">WbqC family protein</fullName>
    </submittedName>
</protein>
<name>A0ABY8ID86_9BURK</name>
<reference evidence="1 2" key="1">
    <citation type="submission" date="2023-04" db="EMBL/GenBank/DDBJ databases">
        <title>Nanopore sequencing of Janthinobacterium from water.</title>
        <authorList>
            <person name="Ciuchcinski K."/>
            <person name="Rokowska A."/>
            <person name="Dziewit L."/>
        </authorList>
    </citation>
    <scope>NUCLEOTIDE SEQUENCE [LARGE SCALE GENOMIC DNA]</scope>
    <source>
        <strain evidence="1 2">DEMB2</strain>
    </source>
</reference>
<proteinExistence type="predicted"/>
<evidence type="ECO:0000313" key="1">
    <source>
        <dbReference type="EMBL" id="WFR82130.1"/>
    </source>
</evidence>
<gene>
    <name evidence="1" type="ORF">P9875_13590</name>
</gene>
<dbReference type="Proteomes" id="UP001219584">
    <property type="component" value="Chromosome"/>
</dbReference>
<dbReference type="RefSeq" id="WP_278318680.1">
    <property type="nucleotide sequence ID" value="NZ_CP121464.1"/>
</dbReference>
<evidence type="ECO:0000313" key="2">
    <source>
        <dbReference type="Proteomes" id="UP001219584"/>
    </source>
</evidence>
<dbReference type="EMBL" id="CP121464">
    <property type="protein sequence ID" value="WFR82130.1"/>
    <property type="molecule type" value="Genomic_DNA"/>
</dbReference>
<keyword evidence="2" id="KW-1185">Reference proteome</keyword>
<dbReference type="InterPro" id="IPR014985">
    <property type="entry name" value="WbqC"/>
</dbReference>
<accession>A0ABY8ID86</accession>